<name>A0ABU5UPK5_NODSP</name>
<sequence length="332" mass="38011">MHSSSLLEAQINQSQTIFISIIICTADRRISLERTLIALNKITYSFCEFIVVDASSNTETMEMLSIMSSSFDRNLKLATVQEKNISVSRNVGIKLALGEIIAFIDDDAIPPPDWIEKLLSTYSLYGDKCAGVGGTVRDMTSPGYPLQYHRGITNIISNTSPICRSGVINYNQPQGFWYNGLMGTNSSYRKDLLEKINGYDEFFEYFLDETDVCLRLIQAGYEIHHCDVVVDHYPEASHNRLDQKHLTCWYSLAKNTTYFALKHAFNKVPFPVLVIRLTLLLIYRCFLRIIRLKFTHNLSYQVLGKYIQESIKGMRVGWNRGICLHKFTSSRH</sequence>
<dbReference type="InterPro" id="IPR050834">
    <property type="entry name" value="Glycosyltransf_2"/>
</dbReference>
<reference evidence="3 4" key="1">
    <citation type="submission" date="2023-12" db="EMBL/GenBank/DDBJ databases">
        <title>Baltic Sea Cyanobacteria.</title>
        <authorList>
            <person name="Delbaje E."/>
            <person name="Fewer D.P."/>
            <person name="Shishido T.K."/>
        </authorList>
    </citation>
    <scope>NUCLEOTIDE SEQUENCE [LARGE SCALE GENOMIC DNA]</scope>
    <source>
        <strain evidence="3 4">UHCC 0060</strain>
    </source>
</reference>
<dbReference type="RefSeq" id="WP_006199049.1">
    <property type="nucleotide sequence ID" value="NZ_JAYGHK010000023.1"/>
</dbReference>
<evidence type="ECO:0000313" key="4">
    <source>
        <dbReference type="Proteomes" id="UP001303285"/>
    </source>
</evidence>
<comment type="caution">
    <text evidence="3">The sequence shown here is derived from an EMBL/GenBank/DDBJ whole genome shotgun (WGS) entry which is preliminary data.</text>
</comment>
<feature type="domain" description="Glycosyltransferase 2-like" evidence="2">
    <location>
        <begin position="20"/>
        <end position="196"/>
    </location>
</feature>
<dbReference type="InterPro" id="IPR029044">
    <property type="entry name" value="Nucleotide-diphossugar_trans"/>
</dbReference>
<dbReference type="EMBL" id="JAYGHK010000023">
    <property type="protein sequence ID" value="MEA5608211.1"/>
    <property type="molecule type" value="Genomic_DNA"/>
</dbReference>
<keyword evidence="1" id="KW-1133">Transmembrane helix</keyword>
<keyword evidence="1" id="KW-0812">Transmembrane</keyword>
<evidence type="ECO:0000256" key="1">
    <source>
        <dbReference type="SAM" id="Phobius"/>
    </source>
</evidence>
<gene>
    <name evidence="3" type="ORF">VB695_09015</name>
</gene>
<dbReference type="Pfam" id="PF00535">
    <property type="entry name" value="Glycos_transf_2"/>
    <property type="match status" value="1"/>
</dbReference>
<dbReference type="PANTHER" id="PTHR43685">
    <property type="entry name" value="GLYCOSYLTRANSFERASE"/>
    <property type="match status" value="1"/>
</dbReference>
<dbReference type="PANTHER" id="PTHR43685:SF2">
    <property type="entry name" value="GLYCOSYLTRANSFERASE 2-LIKE DOMAIN-CONTAINING PROTEIN"/>
    <property type="match status" value="1"/>
</dbReference>
<dbReference type="Gene3D" id="3.90.550.10">
    <property type="entry name" value="Spore Coat Polysaccharide Biosynthesis Protein SpsA, Chain A"/>
    <property type="match status" value="1"/>
</dbReference>
<proteinExistence type="predicted"/>
<dbReference type="InterPro" id="IPR001173">
    <property type="entry name" value="Glyco_trans_2-like"/>
</dbReference>
<dbReference type="CDD" id="cd00761">
    <property type="entry name" value="Glyco_tranf_GTA_type"/>
    <property type="match status" value="1"/>
</dbReference>
<evidence type="ECO:0000313" key="3">
    <source>
        <dbReference type="EMBL" id="MEA5608211.1"/>
    </source>
</evidence>
<dbReference type="SUPFAM" id="SSF53448">
    <property type="entry name" value="Nucleotide-diphospho-sugar transferases"/>
    <property type="match status" value="1"/>
</dbReference>
<keyword evidence="3" id="KW-0328">Glycosyltransferase</keyword>
<dbReference type="GO" id="GO:0016757">
    <property type="term" value="F:glycosyltransferase activity"/>
    <property type="evidence" value="ECO:0007669"/>
    <property type="project" value="UniProtKB-KW"/>
</dbReference>
<accession>A0ABU5UPK5</accession>
<dbReference type="EC" id="2.4.-.-" evidence="3"/>
<keyword evidence="1" id="KW-0472">Membrane</keyword>
<dbReference type="Proteomes" id="UP001303285">
    <property type="component" value="Unassembled WGS sequence"/>
</dbReference>
<protein>
    <submittedName>
        <fullName evidence="3">Glycosyltransferase</fullName>
        <ecNumber evidence="3">2.4.-.-</ecNumber>
    </submittedName>
</protein>
<feature type="transmembrane region" description="Helical" evidence="1">
    <location>
        <begin position="268"/>
        <end position="287"/>
    </location>
</feature>
<keyword evidence="3" id="KW-0808">Transferase</keyword>
<evidence type="ECO:0000259" key="2">
    <source>
        <dbReference type="Pfam" id="PF00535"/>
    </source>
</evidence>
<organism evidence="3 4">
    <name type="scientific">Nodularia spumigena UHCC 0060</name>
    <dbReference type="NCBI Taxonomy" id="3110300"/>
    <lineage>
        <taxon>Bacteria</taxon>
        <taxon>Bacillati</taxon>
        <taxon>Cyanobacteriota</taxon>
        <taxon>Cyanophyceae</taxon>
        <taxon>Nostocales</taxon>
        <taxon>Nodulariaceae</taxon>
        <taxon>Nodularia</taxon>
    </lineage>
</organism>
<keyword evidence="4" id="KW-1185">Reference proteome</keyword>